<comment type="caution">
    <text evidence="1">The sequence shown here is derived from an EMBL/GenBank/DDBJ whole genome shotgun (WGS) entry which is preliminary data.</text>
</comment>
<evidence type="ECO:0000313" key="2">
    <source>
        <dbReference type="Proteomes" id="UP000789803"/>
    </source>
</evidence>
<gene>
    <name evidence="1" type="ORF">LMG7974_00235</name>
</gene>
<dbReference type="RefSeq" id="WP_229932061.1">
    <property type="nucleotide sequence ID" value="NZ_CAJHOF010000002.1"/>
</dbReference>
<evidence type="ECO:0000313" key="1">
    <source>
        <dbReference type="EMBL" id="CAD7287316.1"/>
    </source>
</evidence>
<evidence type="ECO:0008006" key="3">
    <source>
        <dbReference type="Google" id="ProtNLM"/>
    </source>
</evidence>
<reference evidence="1 2" key="1">
    <citation type="submission" date="2020-11" db="EMBL/GenBank/DDBJ databases">
        <authorList>
            <person name="Peeters C."/>
        </authorList>
    </citation>
    <scope>NUCLEOTIDE SEQUENCE [LARGE SCALE GENOMIC DNA]</scope>
    <source>
        <strain evidence="1 2">LMG 7974</strain>
    </source>
</reference>
<name>A0ABM8Q397_9BACT</name>
<dbReference type="Proteomes" id="UP000789803">
    <property type="component" value="Unassembled WGS sequence"/>
</dbReference>
<protein>
    <recommendedName>
        <fullName evidence="3">DUF721 domain-containing protein</fullName>
    </recommendedName>
</protein>
<organism evidence="1 2">
    <name type="scientific">Campylobacter majalis</name>
    <dbReference type="NCBI Taxonomy" id="2790656"/>
    <lineage>
        <taxon>Bacteria</taxon>
        <taxon>Pseudomonadati</taxon>
        <taxon>Campylobacterota</taxon>
        <taxon>Epsilonproteobacteria</taxon>
        <taxon>Campylobacterales</taxon>
        <taxon>Campylobacteraceae</taxon>
        <taxon>Campylobacter</taxon>
    </lineage>
</organism>
<sequence length="155" mass="18412">MKDIKSIIKSHIYENPLYKKVYHAKQCRDILNLLERRKRELIVFAYVRDNTMFLAVTHPLAKQELSHDSSIKMIKNLLKMHILANENSIFKNITQIVVFVLKNIKFQAPKDPFVTNYPKFKQKSKGEFVNRAKTDTIYNAYEELREILRRNIVKS</sequence>
<dbReference type="EMBL" id="CAJHOF010000002">
    <property type="protein sequence ID" value="CAD7287316.1"/>
    <property type="molecule type" value="Genomic_DNA"/>
</dbReference>
<keyword evidence="2" id="KW-1185">Reference proteome</keyword>
<proteinExistence type="predicted"/>
<accession>A0ABM8Q397</accession>